<dbReference type="AlphaFoldDB" id="A0A5N5D8D3"/>
<evidence type="ECO:0000313" key="3">
    <source>
        <dbReference type="Proteomes" id="UP000325902"/>
    </source>
</evidence>
<gene>
    <name evidence="2" type="ORF">DBV05_g7247</name>
</gene>
<feature type="region of interest" description="Disordered" evidence="1">
    <location>
        <begin position="124"/>
        <end position="200"/>
    </location>
</feature>
<feature type="compositionally biased region" description="Basic and acidic residues" evidence="1">
    <location>
        <begin position="405"/>
        <end position="437"/>
    </location>
</feature>
<organism evidence="2 3">
    <name type="scientific">Lasiodiplodia theobromae</name>
    <dbReference type="NCBI Taxonomy" id="45133"/>
    <lineage>
        <taxon>Eukaryota</taxon>
        <taxon>Fungi</taxon>
        <taxon>Dikarya</taxon>
        <taxon>Ascomycota</taxon>
        <taxon>Pezizomycotina</taxon>
        <taxon>Dothideomycetes</taxon>
        <taxon>Dothideomycetes incertae sedis</taxon>
        <taxon>Botryosphaeriales</taxon>
        <taxon>Botryosphaeriaceae</taxon>
        <taxon>Lasiodiplodia</taxon>
    </lineage>
</organism>
<accession>A0A5N5D8D3</accession>
<protein>
    <submittedName>
        <fullName evidence="2">Uncharacterized protein</fullName>
    </submittedName>
</protein>
<feature type="region of interest" description="Disordered" evidence="1">
    <location>
        <begin position="254"/>
        <end position="338"/>
    </location>
</feature>
<sequence length="583" mass="64693">MCRTLLTVVHHACQPGHLTRQTRTEQCYTAHLFGMRVCAPGPPRHSFYEQHLPGAACQSCVYHHRAYNTDAEDEVNDDDDMDIHMDPAALHNQRLLSRQNALYHPAAYVARPLSLLPAPVNPPYLGTGQHEHEQVPYAGPSVPMDVRGPHVNRPPVDPFAQPHDLPQGDEYPSGNYPRDVPPSASSTSGYPSGDGCDEVANGLHEPAQVQAQQQRSSTHQSRGPLVPIMEDEREYHSDTSYGAGGEDFVHIERPSQFDRNLSPPWQSPPPIPRRRRPHLFPLPGRSPSTSPPMSSGYYSSLMGNLRGGDGDSGSSSDYSSTLVPPSDEAEAGDNDDEERQLLEALERSAREFAEQADAEQQQAAQRSLREHADREEDALRRVAAESLRDYADAEHAALVRAMHDSAAEAEERRKRVEKEQEREVLRRSVRTWREEVAMRMGQGGSERGGSGREGEEMFRGFADLDDLWTKRAGVDHSNAEKGESSTAQGRGDQDLNPPTPSSPKPVQRVCPPPPPTVEDEPERPAWSFEGVANQPQVQADEPAIRGPADEITRAMEAVDLSTDPAEYIRTQRLARFTRNNDEQ</sequence>
<proteinExistence type="predicted"/>
<comment type="caution">
    <text evidence="2">The sequence shown here is derived from an EMBL/GenBank/DDBJ whole genome shotgun (WGS) entry which is preliminary data.</text>
</comment>
<feature type="compositionally biased region" description="Acidic residues" evidence="1">
    <location>
        <begin position="327"/>
        <end position="338"/>
    </location>
</feature>
<evidence type="ECO:0000256" key="1">
    <source>
        <dbReference type="SAM" id="MobiDB-lite"/>
    </source>
</evidence>
<feature type="compositionally biased region" description="Polar residues" evidence="1">
    <location>
        <begin position="286"/>
        <end position="302"/>
    </location>
</feature>
<feature type="region of interest" description="Disordered" evidence="1">
    <location>
        <begin position="352"/>
        <end position="376"/>
    </location>
</feature>
<keyword evidence="3" id="KW-1185">Reference proteome</keyword>
<feature type="compositionally biased region" description="Basic and acidic residues" evidence="1">
    <location>
        <begin position="472"/>
        <end position="483"/>
    </location>
</feature>
<feature type="region of interest" description="Disordered" evidence="1">
    <location>
        <begin position="472"/>
        <end position="545"/>
    </location>
</feature>
<feature type="compositionally biased region" description="Basic and acidic residues" evidence="1">
    <location>
        <begin position="449"/>
        <end position="458"/>
    </location>
</feature>
<evidence type="ECO:0000313" key="2">
    <source>
        <dbReference type="EMBL" id="KAB2574086.1"/>
    </source>
</evidence>
<reference evidence="2 3" key="1">
    <citation type="journal article" date="2019" name="Sci. Rep.">
        <title>A multi-omics analysis of the grapevine pathogen Lasiodiplodia theobromae reveals that temperature affects the expression of virulence- and pathogenicity-related genes.</title>
        <authorList>
            <person name="Felix C."/>
            <person name="Meneses R."/>
            <person name="Goncalves M.F.M."/>
            <person name="Tilleman L."/>
            <person name="Duarte A.S."/>
            <person name="Jorrin-Novo J.V."/>
            <person name="Van de Peer Y."/>
            <person name="Deforce D."/>
            <person name="Van Nieuwerburgh F."/>
            <person name="Esteves A.C."/>
            <person name="Alves A."/>
        </authorList>
    </citation>
    <scope>NUCLEOTIDE SEQUENCE [LARGE SCALE GENOMIC DNA]</scope>
    <source>
        <strain evidence="2 3">LA-SOL3</strain>
    </source>
</reference>
<feature type="compositionally biased region" description="Basic and acidic residues" evidence="1">
    <location>
        <begin position="367"/>
        <end position="376"/>
    </location>
</feature>
<dbReference type="EMBL" id="VCHE01000048">
    <property type="protein sequence ID" value="KAB2574086.1"/>
    <property type="molecule type" value="Genomic_DNA"/>
</dbReference>
<dbReference type="Proteomes" id="UP000325902">
    <property type="component" value="Unassembled WGS sequence"/>
</dbReference>
<name>A0A5N5D8D3_9PEZI</name>
<feature type="region of interest" description="Disordered" evidence="1">
    <location>
        <begin position="405"/>
        <end position="458"/>
    </location>
</feature>
<dbReference type="OrthoDB" id="10645781at2759"/>